<organism evidence="1 2">
    <name type="scientific">Paenibacillus xylanilyticus</name>
    <dbReference type="NCBI Taxonomy" id="248903"/>
    <lineage>
        <taxon>Bacteria</taxon>
        <taxon>Bacillati</taxon>
        <taxon>Bacillota</taxon>
        <taxon>Bacilli</taxon>
        <taxon>Bacillales</taxon>
        <taxon>Paenibacillaceae</taxon>
        <taxon>Paenibacillus</taxon>
    </lineage>
</organism>
<gene>
    <name evidence="1" type="ORF">HP552_27820</name>
</gene>
<evidence type="ECO:0000313" key="1">
    <source>
        <dbReference type="EMBL" id="NUU79017.1"/>
    </source>
</evidence>
<sequence length="29" mass="3379">MFGNEPKDSEVLEFVSEKMMELMSLTELN</sequence>
<dbReference type="AlphaFoldDB" id="A0A7Y6C1T2"/>
<protein>
    <submittedName>
        <fullName evidence="1">DUF2992 family protein</fullName>
    </submittedName>
</protein>
<proteinExistence type="predicted"/>
<accession>A0A7Y6C1T2</accession>
<evidence type="ECO:0000313" key="2">
    <source>
        <dbReference type="Proteomes" id="UP000526125"/>
    </source>
</evidence>
<name>A0A7Y6C1T2_9BACL</name>
<dbReference type="Proteomes" id="UP000526125">
    <property type="component" value="Unassembled WGS sequence"/>
</dbReference>
<keyword evidence="2" id="KW-1185">Reference proteome</keyword>
<reference evidence="1 2" key="1">
    <citation type="submission" date="2020-05" db="EMBL/GenBank/DDBJ databases">
        <title>Genome Sequencing of Type Strains.</title>
        <authorList>
            <person name="Lemaire J.F."/>
            <person name="Inderbitzin P."/>
            <person name="Gregorio O.A."/>
            <person name="Collins S.B."/>
            <person name="Wespe N."/>
            <person name="Knight-Connoni V."/>
        </authorList>
    </citation>
    <scope>NUCLEOTIDE SEQUENCE [LARGE SCALE GENOMIC DNA]</scope>
    <source>
        <strain evidence="1 2">LMG 21957</strain>
    </source>
</reference>
<comment type="caution">
    <text evidence="1">The sequence shown here is derived from an EMBL/GenBank/DDBJ whole genome shotgun (WGS) entry which is preliminary data.</text>
</comment>
<dbReference type="EMBL" id="JABMCB010000202">
    <property type="protein sequence ID" value="NUU79017.1"/>
    <property type="molecule type" value="Genomic_DNA"/>
</dbReference>